<proteinExistence type="predicted"/>
<feature type="transmembrane region" description="Helical" evidence="1">
    <location>
        <begin position="41"/>
        <end position="62"/>
    </location>
</feature>
<evidence type="ECO:0000256" key="1">
    <source>
        <dbReference type="SAM" id="Phobius"/>
    </source>
</evidence>
<organism evidence="2">
    <name type="scientific">Arundo donax</name>
    <name type="common">Giant reed</name>
    <name type="synonym">Donax arundinaceus</name>
    <dbReference type="NCBI Taxonomy" id="35708"/>
    <lineage>
        <taxon>Eukaryota</taxon>
        <taxon>Viridiplantae</taxon>
        <taxon>Streptophyta</taxon>
        <taxon>Embryophyta</taxon>
        <taxon>Tracheophyta</taxon>
        <taxon>Spermatophyta</taxon>
        <taxon>Magnoliopsida</taxon>
        <taxon>Liliopsida</taxon>
        <taxon>Poales</taxon>
        <taxon>Poaceae</taxon>
        <taxon>PACMAD clade</taxon>
        <taxon>Arundinoideae</taxon>
        <taxon>Arundineae</taxon>
        <taxon>Arundo</taxon>
    </lineage>
</organism>
<keyword evidence="1" id="KW-0472">Membrane</keyword>
<dbReference type="AlphaFoldDB" id="A0A0A9E0U3"/>
<reference evidence="2" key="1">
    <citation type="submission" date="2014-09" db="EMBL/GenBank/DDBJ databases">
        <authorList>
            <person name="Magalhaes I.L.F."/>
            <person name="Oliveira U."/>
            <person name="Santos F.R."/>
            <person name="Vidigal T.H.D.A."/>
            <person name="Brescovit A.D."/>
            <person name="Santos A.J."/>
        </authorList>
    </citation>
    <scope>NUCLEOTIDE SEQUENCE</scope>
    <source>
        <tissue evidence="2">Shoot tissue taken approximately 20 cm above the soil surface</tissue>
    </source>
</reference>
<keyword evidence="1" id="KW-0812">Transmembrane</keyword>
<evidence type="ECO:0000313" key="2">
    <source>
        <dbReference type="EMBL" id="JAD92598.1"/>
    </source>
</evidence>
<accession>A0A0A9E0U3</accession>
<sequence>MEHHVTSSRKKDFCNLGIRRIRIPNIGEGNESGPNMNRKGLVAFMFLFSYLAKIILIHYSYLWQFIIEFLVWYLRIRCCASFFIVILSSQFRCFLFIISICTTFSLLTTPSKQI</sequence>
<keyword evidence="1" id="KW-1133">Transmembrane helix</keyword>
<name>A0A0A9E0U3_ARUDO</name>
<feature type="transmembrane region" description="Helical" evidence="1">
    <location>
        <begin position="82"/>
        <end position="107"/>
    </location>
</feature>
<dbReference type="EMBL" id="GBRH01205297">
    <property type="protein sequence ID" value="JAD92598.1"/>
    <property type="molecule type" value="Transcribed_RNA"/>
</dbReference>
<evidence type="ECO:0008006" key="3">
    <source>
        <dbReference type="Google" id="ProtNLM"/>
    </source>
</evidence>
<reference evidence="2" key="2">
    <citation type="journal article" date="2015" name="Data Brief">
        <title>Shoot transcriptome of the giant reed, Arundo donax.</title>
        <authorList>
            <person name="Barrero R.A."/>
            <person name="Guerrero F.D."/>
            <person name="Moolhuijzen P."/>
            <person name="Goolsby J.A."/>
            <person name="Tidwell J."/>
            <person name="Bellgard S.E."/>
            <person name="Bellgard M.I."/>
        </authorList>
    </citation>
    <scope>NUCLEOTIDE SEQUENCE</scope>
    <source>
        <tissue evidence="2">Shoot tissue taken approximately 20 cm above the soil surface</tissue>
    </source>
</reference>
<protein>
    <recommendedName>
        <fullName evidence="3">Transmembrane protein</fullName>
    </recommendedName>
</protein>